<accession>A0AAV0GXD2</accession>
<dbReference type="Proteomes" id="UP001154282">
    <property type="component" value="Unassembled WGS sequence"/>
</dbReference>
<feature type="region of interest" description="Disordered" evidence="1">
    <location>
        <begin position="127"/>
        <end position="171"/>
    </location>
</feature>
<protein>
    <submittedName>
        <fullName evidence="2">Uncharacterized protein</fullName>
    </submittedName>
</protein>
<dbReference type="EMBL" id="CAMGYJ010000002">
    <property type="protein sequence ID" value="CAI0377033.1"/>
    <property type="molecule type" value="Genomic_DNA"/>
</dbReference>
<feature type="compositionally biased region" description="Polar residues" evidence="1">
    <location>
        <begin position="151"/>
        <end position="171"/>
    </location>
</feature>
<feature type="region of interest" description="Disordered" evidence="1">
    <location>
        <begin position="34"/>
        <end position="113"/>
    </location>
</feature>
<feature type="compositionally biased region" description="Low complexity" evidence="1">
    <location>
        <begin position="43"/>
        <end position="53"/>
    </location>
</feature>
<sequence length="371" mass="39820">MAAIDPFASVAELCSVSSSQDEYLRRSRFLLEPPRDSHIPFISDSSQDAASADLLRESTPIRMESPPESPVEENQAGGSPGRGVQASGRVGNDDDSDEGTLVISGDSSEEDSAAAYLSRDTYHLFSIEQESNSKERVESPDKSLSEEREGQGTSSCSGTPLLRTPQSNLGSNPALVVQRSIMSLEKLGSPLKGLTTVSEKERGNFCESEFLQTSQANLGIEPALVLLGSLKSLEKMGSTTKEQKQGLKSIQAAEGLQSAIAVDHTADGKREAAQQGFASKRKLESSGEQLESEAGAETNVVDNVEHTMTSQRDRSLGRSGKRAKEPSKLPPKVAALMGILNIFAAKEDIRDSTVVSMRLIDICKMHGMTFP</sequence>
<comment type="caution">
    <text evidence="2">The sequence shown here is derived from an EMBL/GenBank/DDBJ whole genome shotgun (WGS) entry which is preliminary data.</text>
</comment>
<keyword evidence="3" id="KW-1185">Reference proteome</keyword>
<feature type="compositionally biased region" description="Basic and acidic residues" evidence="1">
    <location>
        <begin position="311"/>
        <end position="327"/>
    </location>
</feature>
<gene>
    <name evidence="2" type="ORF">LITE_LOCUS1288</name>
</gene>
<proteinExistence type="predicted"/>
<evidence type="ECO:0000313" key="2">
    <source>
        <dbReference type="EMBL" id="CAI0377033.1"/>
    </source>
</evidence>
<feature type="compositionally biased region" description="Basic and acidic residues" evidence="1">
    <location>
        <begin position="131"/>
        <end position="150"/>
    </location>
</feature>
<evidence type="ECO:0000313" key="3">
    <source>
        <dbReference type="Proteomes" id="UP001154282"/>
    </source>
</evidence>
<organism evidence="2 3">
    <name type="scientific">Linum tenue</name>
    <dbReference type="NCBI Taxonomy" id="586396"/>
    <lineage>
        <taxon>Eukaryota</taxon>
        <taxon>Viridiplantae</taxon>
        <taxon>Streptophyta</taxon>
        <taxon>Embryophyta</taxon>
        <taxon>Tracheophyta</taxon>
        <taxon>Spermatophyta</taxon>
        <taxon>Magnoliopsida</taxon>
        <taxon>eudicotyledons</taxon>
        <taxon>Gunneridae</taxon>
        <taxon>Pentapetalae</taxon>
        <taxon>rosids</taxon>
        <taxon>fabids</taxon>
        <taxon>Malpighiales</taxon>
        <taxon>Linaceae</taxon>
        <taxon>Linum</taxon>
    </lineage>
</organism>
<evidence type="ECO:0000256" key="1">
    <source>
        <dbReference type="SAM" id="MobiDB-lite"/>
    </source>
</evidence>
<feature type="region of interest" description="Disordered" evidence="1">
    <location>
        <begin position="277"/>
        <end position="329"/>
    </location>
</feature>
<name>A0AAV0GXD2_9ROSI</name>
<dbReference type="AlphaFoldDB" id="A0AAV0GXD2"/>
<dbReference type="PANTHER" id="PTHR38221:SF1">
    <property type="entry name" value="OVULE PROTEIN"/>
    <property type="match status" value="1"/>
</dbReference>
<reference evidence="2" key="1">
    <citation type="submission" date="2022-08" db="EMBL/GenBank/DDBJ databases">
        <authorList>
            <person name="Gutierrez-Valencia J."/>
        </authorList>
    </citation>
    <scope>NUCLEOTIDE SEQUENCE</scope>
</reference>
<dbReference type="PANTHER" id="PTHR38221">
    <property type="entry name" value="BNAA04G14260D PROTEIN"/>
    <property type="match status" value="1"/>
</dbReference>